<evidence type="ECO:0000313" key="3">
    <source>
        <dbReference type="Proteomes" id="UP001586593"/>
    </source>
</evidence>
<feature type="region of interest" description="Disordered" evidence="1">
    <location>
        <begin position="100"/>
        <end position="127"/>
    </location>
</feature>
<dbReference type="EMBL" id="JAZHXJ010003519">
    <property type="protein sequence ID" value="KAL1835106.1"/>
    <property type="molecule type" value="Genomic_DNA"/>
</dbReference>
<evidence type="ECO:0000313" key="2">
    <source>
        <dbReference type="EMBL" id="KAL1835106.1"/>
    </source>
</evidence>
<reference evidence="2 3" key="1">
    <citation type="journal article" date="2024" name="Commun. Biol.">
        <title>Comparative genomic analysis of thermophilic fungi reveals convergent evolutionary adaptations and gene losses.</title>
        <authorList>
            <person name="Steindorff A.S."/>
            <person name="Aguilar-Pontes M.V."/>
            <person name="Robinson A.J."/>
            <person name="Andreopoulos B."/>
            <person name="LaButti K."/>
            <person name="Kuo A."/>
            <person name="Mondo S."/>
            <person name="Riley R."/>
            <person name="Otillar R."/>
            <person name="Haridas S."/>
            <person name="Lipzen A."/>
            <person name="Grimwood J."/>
            <person name="Schmutz J."/>
            <person name="Clum A."/>
            <person name="Reid I.D."/>
            <person name="Moisan M.C."/>
            <person name="Butler G."/>
            <person name="Nguyen T.T.M."/>
            <person name="Dewar K."/>
            <person name="Conant G."/>
            <person name="Drula E."/>
            <person name="Henrissat B."/>
            <person name="Hansel C."/>
            <person name="Singer S."/>
            <person name="Hutchinson M.I."/>
            <person name="de Vries R.P."/>
            <person name="Natvig D.O."/>
            <person name="Powell A.J."/>
            <person name="Tsang A."/>
            <person name="Grigoriev I.V."/>
        </authorList>
    </citation>
    <scope>NUCLEOTIDE SEQUENCE [LARGE SCALE GENOMIC DNA]</scope>
    <source>
        <strain evidence="2 3">ATCC 24622</strain>
    </source>
</reference>
<proteinExistence type="predicted"/>
<accession>A0ABR3V0W8</accession>
<name>A0ABR3V0W8_9PEZI</name>
<gene>
    <name evidence="2" type="ORF">VTK73DRAFT_6266</name>
</gene>
<keyword evidence="3" id="KW-1185">Reference proteome</keyword>
<protein>
    <submittedName>
        <fullName evidence="2">Uncharacterized protein</fullName>
    </submittedName>
</protein>
<sequence>MVPGLQQAVAAAVAVSPIDEFALAALTRKQVAGRSLWEGEPDLPTTPSPGLFTFVRNVSVAMTDAGMDLWGPAALAVLKQHLRQQVSQVWLEALAAGDAGKKSPEASAEAGEGGVEGDLEEAQAADDTQSRDLLLQWLYDVSYLRRCLASPSKTTGEGAAEDGDELKDLQDKIQERAGLDAAARQRLAKSAQERIQEECGDPVNTRQCGPAICSLVTTATGSGTTKFEALQVGAVTACAASRRWPASETPPAARRS</sequence>
<organism evidence="2 3">
    <name type="scientific">Phialemonium thermophilum</name>
    <dbReference type="NCBI Taxonomy" id="223376"/>
    <lineage>
        <taxon>Eukaryota</taxon>
        <taxon>Fungi</taxon>
        <taxon>Dikarya</taxon>
        <taxon>Ascomycota</taxon>
        <taxon>Pezizomycotina</taxon>
        <taxon>Sordariomycetes</taxon>
        <taxon>Sordariomycetidae</taxon>
        <taxon>Cephalothecales</taxon>
        <taxon>Cephalothecaceae</taxon>
        <taxon>Phialemonium</taxon>
    </lineage>
</organism>
<feature type="compositionally biased region" description="Acidic residues" evidence="1">
    <location>
        <begin position="115"/>
        <end position="124"/>
    </location>
</feature>
<evidence type="ECO:0000256" key="1">
    <source>
        <dbReference type="SAM" id="MobiDB-lite"/>
    </source>
</evidence>
<comment type="caution">
    <text evidence="2">The sequence shown here is derived from an EMBL/GenBank/DDBJ whole genome shotgun (WGS) entry which is preliminary data.</text>
</comment>
<dbReference type="Proteomes" id="UP001586593">
    <property type="component" value="Unassembled WGS sequence"/>
</dbReference>